<protein>
    <submittedName>
        <fullName evidence="3">Ribosomal subunit interface protein</fullName>
    </submittedName>
</protein>
<dbReference type="InterPro" id="IPR050574">
    <property type="entry name" value="HPF/YfiA_ribosome-assoc"/>
</dbReference>
<reference evidence="3 4" key="1">
    <citation type="submission" date="2019-06" db="EMBL/GenBank/DDBJ databases">
        <title>Sequencing the genomes of 1000 actinobacteria strains.</title>
        <authorList>
            <person name="Klenk H.-P."/>
        </authorList>
    </citation>
    <scope>NUCLEOTIDE SEQUENCE [LARGE SCALE GENOMIC DNA]</scope>
    <source>
        <strain evidence="3 4">DSM 45671</strain>
    </source>
</reference>
<comment type="caution">
    <text evidence="3">The sequence shown here is derived from an EMBL/GenBank/DDBJ whole genome shotgun (WGS) entry which is preliminary data.</text>
</comment>
<sequence>MEPRTPQDGPENEMEIVVTGRNIDAPARYREHIALRLARLKRYSSHVVRFDVMLDHETNSHLPATSHRVEITGSGRGPTMRAEAHGPDISAALELAVGKLEERLRRNHDRRLIHHGRHNPTSVAAATAALSGIHTTDPSD</sequence>
<name>A0A561SK80_9PSEU</name>
<dbReference type="InterPro" id="IPR036567">
    <property type="entry name" value="RHF-like"/>
</dbReference>
<gene>
    <name evidence="3" type="ORF">FHX44_111159</name>
</gene>
<keyword evidence="4" id="KW-1185">Reference proteome</keyword>
<dbReference type="Pfam" id="PF02482">
    <property type="entry name" value="Ribosomal_S30AE"/>
    <property type="match status" value="1"/>
</dbReference>
<organism evidence="3 4">
    <name type="scientific">Pseudonocardia hierapolitana</name>
    <dbReference type="NCBI Taxonomy" id="1128676"/>
    <lineage>
        <taxon>Bacteria</taxon>
        <taxon>Bacillati</taxon>
        <taxon>Actinomycetota</taxon>
        <taxon>Actinomycetes</taxon>
        <taxon>Pseudonocardiales</taxon>
        <taxon>Pseudonocardiaceae</taxon>
        <taxon>Pseudonocardia</taxon>
    </lineage>
</organism>
<dbReference type="Gene3D" id="3.30.160.100">
    <property type="entry name" value="Ribosome hibernation promotion factor-like"/>
    <property type="match status" value="1"/>
</dbReference>
<accession>A0A561SK80</accession>
<evidence type="ECO:0000256" key="2">
    <source>
        <dbReference type="SAM" id="MobiDB-lite"/>
    </source>
</evidence>
<dbReference type="SUPFAM" id="SSF69754">
    <property type="entry name" value="Ribosome binding protein Y (YfiA homologue)"/>
    <property type="match status" value="1"/>
</dbReference>
<evidence type="ECO:0000313" key="3">
    <source>
        <dbReference type="EMBL" id="TWF75275.1"/>
    </source>
</evidence>
<dbReference type="AlphaFoldDB" id="A0A561SK80"/>
<dbReference type="PANTHER" id="PTHR33231">
    <property type="entry name" value="30S RIBOSOMAL PROTEIN"/>
    <property type="match status" value="1"/>
</dbReference>
<feature type="region of interest" description="Disordered" evidence="2">
    <location>
        <begin position="61"/>
        <end position="83"/>
    </location>
</feature>
<dbReference type="GO" id="GO:0045900">
    <property type="term" value="P:negative regulation of translational elongation"/>
    <property type="evidence" value="ECO:0007669"/>
    <property type="project" value="TreeGrafter"/>
</dbReference>
<dbReference type="CDD" id="cd00552">
    <property type="entry name" value="RaiA"/>
    <property type="match status" value="1"/>
</dbReference>
<evidence type="ECO:0000256" key="1">
    <source>
        <dbReference type="ARBA" id="ARBA00022845"/>
    </source>
</evidence>
<evidence type="ECO:0000313" key="4">
    <source>
        <dbReference type="Proteomes" id="UP000321261"/>
    </source>
</evidence>
<dbReference type="EMBL" id="VIWU01000001">
    <property type="protein sequence ID" value="TWF75275.1"/>
    <property type="molecule type" value="Genomic_DNA"/>
</dbReference>
<dbReference type="Proteomes" id="UP000321261">
    <property type="component" value="Unassembled WGS sequence"/>
</dbReference>
<dbReference type="NCBIfam" id="TIGR00741">
    <property type="entry name" value="yfiA"/>
    <property type="match status" value="1"/>
</dbReference>
<dbReference type="PANTHER" id="PTHR33231:SF1">
    <property type="entry name" value="30S RIBOSOMAL PROTEIN"/>
    <property type="match status" value="1"/>
</dbReference>
<dbReference type="GO" id="GO:0022627">
    <property type="term" value="C:cytosolic small ribosomal subunit"/>
    <property type="evidence" value="ECO:0007669"/>
    <property type="project" value="TreeGrafter"/>
</dbReference>
<proteinExistence type="predicted"/>
<dbReference type="GO" id="GO:0043024">
    <property type="term" value="F:ribosomal small subunit binding"/>
    <property type="evidence" value="ECO:0007669"/>
    <property type="project" value="TreeGrafter"/>
</dbReference>
<keyword evidence="1" id="KW-0810">Translation regulation</keyword>
<dbReference type="InterPro" id="IPR003489">
    <property type="entry name" value="RHF/RaiA"/>
</dbReference>